<dbReference type="Proteomes" id="UP000663981">
    <property type="component" value="Unassembled WGS sequence"/>
</dbReference>
<sequence>MPRRFVFEDADYNIIRNNKIDTFVCPDCGFEFNADHVCDDELGGYECPSCEVNELTEKLKEQQQDIDRLKYWETDGKREITWYQNKARSLEQQNEDLMEYKKAYDSLRSTGFKLPYVVQSTKNI</sequence>
<organism evidence="2 3">
    <name type="scientific">Metabacillus bambusae</name>
    <dbReference type="NCBI Taxonomy" id="2795218"/>
    <lineage>
        <taxon>Bacteria</taxon>
        <taxon>Bacillati</taxon>
        <taxon>Bacillota</taxon>
        <taxon>Bacilli</taxon>
        <taxon>Bacillales</taxon>
        <taxon>Bacillaceae</taxon>
        <taxon>Metabacillus</taxon>
    </lineage>
</organism>
<proteinExistence type="predicted"/>
<keyword evidence="3" id="KW-1185">Reference proteome</keyword>
<comment type="caution">
    <text evidence="2">The sequence shown here is derived from an EMBL/GenBank/DDBJ whole genome shotgun (WGS) entry which is preliminary data.</text>
</comment>
<accession>A0ABS3N4V1</accession>
<evidence type="ECO:0000313" key="3">
    <source>
        <dbReference type="Proteomes" id="UP000663981"/>
    </source>
</evidence>
<gene>
    <name evidence="2" type="ORF">I7822_16465</name>
</gene>
<dbReference type="EMBL" id="JAGDEL010000012">
    <property type="protein sequence ID" value="MBO1513244.1"/>
    <property type="molecule type" value="Genomic_DNA"/>
</dbReference>
<evidence type="ECO:0000313" key="2">
    <source>
        <dbReference type="EMBL" id="MBO1513244.1"/>
    </source>
</evidence>
<reference evidence="2 3" key="1">
    <citation type="submission" date="2021-03" db="EMBL/GenBank/DDBJ databases">
        <title>Whole genome sequence of Metabacillus bambusae BG109.</title>
        <authorList>
            <person name="Jeong J.W."/>
        </authorList>
    </citation>
    <scope>NUCLEOTIDE SEQUENCE [LARGE SCALE GENOMIC DNA]</scope>
    <source>
        <strain evidence="2 3">BG109</strain>
    </source>
</reference>
<name>A0ABS3N4V1_9BACI</name>
<protein>
    <submittedName>
        <fullName evidence="2">Uncharacterized protein</fullName>
    </submittedName>
</protein>
<dbReference type="RefSeq" id="WP_207980191.1">
    <property type="nucleotide sequence ID" value="NZ_JAGDEL010000012.1"/>
</dbReference>
<keyword evidence="1" id="KW-0175">Coiled coil</keyword>
<feature type="coiled-coil region" evidence="1">
    <location>
        <begin position="83"/>
        <end position="110"/>
    </location>
</feature>
<evidence type="ECO:0000256" key="1">
    <source>
        <dbReference type="SAM" id="Coils"/>
    </source>
</evidence>